<proteinExistence type="predicted"/>
<dbReference type="OrthoDB" id="7951357at2"/>
<evidence type="ECO:0000256" key="2">
    <source>
        <dbReference type="SAM" id="SignalP"/>
    </source>
</evidence>
<evidence type="ECO:0000313" key="3">
    <source>
        <dbReference type="EMBL" id="SFP05561.1"/>
    </source>
</evidence>
<sequence length="243" mass="26027">MRLLCGVAAALALTACAPTIPDSGAGVGFGDYNSYEAARLAREAELRGDRPAAPTMWEGPLDATGAGSAAAGTSSDAISAEELSAAGLPVGERATPSFDRPETAPSARVDINNPGISDEQSFEAVSSRETIESDRERLEAQREAYEVIRPEPLPTRRGDTGPNIVQYALNTSNDVGEQVYRRIGIAKESRFLRNCAEYASSDLAQQDFLARGGPERDRKGLDPDGDGFACYWDPTPFRRAVRN</sequence>
<evidence type="ECO:0000256" key="1">
    <source>
        <dbReference type="SAM" id="MobiDB-lite"/>
    </source>
</evidence>
<dbReference type="STRING" id="441119.SAMN04488047_102138"/>
<feature type="chain" id="PRO_5011527445" description="Excalibur calcium-binding domain-containing protein" evidence="2">
    <location>
        <begin position="18"/>
        <end position="243"/>
    </location>
</feature>
<accession>A0A1I5M974</accession>
<feature type="compositionally biased region" description="Low complexity" evidence="1">
    <location>
        <begin position="62"/>
        <end position="76"/>
    </location>
</feature>
<evidence type="ECO:0000313" key="4">
    <source>
        <dbReference type="Proteomes" id="UP000199356"/>
    </source>
</evidence>
<dbReference type="EMBL" id="FOXA01000002">
    <property type="protein sequence ID" value="SFP05561.1"/>
    <property type="molecule type" value="Genomic_DNA"/>
</dbReference>
<feature type="region of interest" description="Disordered" evidence="1">
    <location>
        <begin position="88"/>
        <end position="136"/>
    </location>
</feature>
<evidence type="ECO:0008006" key="5">
    <source>
        <dbReference type="Google" id="ProtNLM"/>
    </source>
</evidence>
<reference evidence="3 4" key="1">
    <citation type="submission" date="2016-10" db="EMBL/GenBank/DDBJ databases">
        <authorList>
            <person name="de Groot N.N."/>
        </authorList>
    </citation>
    <scope>NUCLEOTIDE SEQUENCE [LARGE SCALE GENOMIC DNA]</scope>
    <source>
        <strain evidence="3 4">DSM 19547</strain>
    </source>
</reference>
<feature type="region of interest" description="Disordered" evidence="1">
    <location>
        <begin position="46"/>
        <end position="76"/>
    </location>
</feature>
<dbReference type="RefSeq" id="WP_093418180.1">
    <property type="nucleotide sequence ID" value="NZ_FOXA01000002.1"/>
</dbReference>
<feature type="compositionally biased region" description="Polar residues" evidence="1">
    <location>
        <begin position="114"/>
        <end position="128"/>
    </location>
</feature>
<name>A0A1I5M974_9RHOB</name>
<dbReference type="PROSITE" id="PS51257">
    <property type="entry name" value="PROKAR_LIPOPROTEIN"/>
    <property type="match status" value="1"/>
</dbReference>
<keyword evidence="4" id="KW-1185">Reference proteome</keyword>
<keyword evidence="2" id="KW-0732">Signal</keyword>
<protein>
    <recommendedName>
        <fullName evidence="5">Excalibur calcium-binding domain-containing protein</fullName>
    </recommendedName>
</protein>
<organism evidence="3 4">
    <name type="scientific">Tranquillimonas alkanivorans</name>
    <dbReference type="NCBI Taxonomy" id="441119"/>
    <lineage>
        <taxon>Bacteria</taxon>
        <taxon>Pseudomonadati</taxon>
        <taxon>Pseudomonadota</taxon>
        <taxon>Alphaproteobacteria</taxon>
        <taxon>Rhodobacterales</taxon>
        <taxon>Roseobacteraceae</taxon>
        <taxon>Tranquillimonas</taxon>
    </lineage>
</organism>
<dbReference type="Proteomes" id="UP000199356">
    <property type="component" value="Unassembled WGS sequence"/>
</dbReference>
<feature type="signal peptide" evidence="2">
    <location>
        <begin position="1"/>
        <end position="17"/>
    </location>
</feature>
<dbReference type="AlphaFoldDB" id="A0A1I5M974"/>
<gene>
    <name evidence="3" type="ORF">SAMN04488047_102138</name>
</gene>